<keyword evidence="5" id="KW-0732">Signal</keyword>
<sequence length="520" mass="58742">MKFISLSILLYGLLVCSEFTESAKILGIFPLNGPSHWSPAKALMEALAKKGHQVTVVSHFPRKEPLPNYKEINLAGTMASAVNNISYELVVTMNSFISTSFLVWHLTGTRLCKELYPTKQFQELAASKEKYDLIVTETFGTDCFLGFVHKFQVPWISLSCAVPMDWMAHQVDIPTIPSYVPHMMTDYSDRMDFWQRVSNFLLHIFTYFGYHYISRVPAQAFVTETFPEAPPLQKISHTASLLLSNSHFSLTGARPSSPAHKEVGGLHITREPAPLPKDLQQLLDNAKQGVIYFSFGSMVKSETIPQESLQIMLDSFSRLPHLVLWKANPKNFPDGLVLPKNVVTQSWLPQRDVLAHPNIKVFVTHGGLLGTMEAVHCGVPMIGVPMFGDQMTNIKNYVRKGIARIVYVHEIKQKFEKSLKDVLQDVGFKQNAIKVSNQFRDRLVHPLDEAVYWTEYVIRHQGAPAMRTASRYLNWFALHSLDVVTFLFGCVLASLLIGVCACKFLCRCCRSTTKTKIKKN</sequence>
<evidence type="ECO:0000256" key="4">
    <source>
        <dbReference type="RuleBase" id="RU003718"/>
    </source>
</evidence>
<dbReference type="FunFam" id="3.40.50.2000:FF:000189">
    <property type="entry name" value="UDP-glucuronosyltransferase 2B14-like Protein"/>
    <property type="match status" value="1"/>
</dbReference>
<proteinExistence type="inferred from homology"/>
<name>A0A6M2DWR1_XENCH</name>
<keyword evidence="3 4" id="KW-0808">Transferase</keyword>
<evidence type="ECO:0000256" key="2">
    <source>
        <dbReference type="ARBA" id="ARBA00022676"/>
    </source>
</evidence>
<dbReference type="PANTHER" id="PTHR48043">
    <property type="entry name" value="EG:EG0003.4 PROTEIN-RELATED"/>
    <property type="match status" value="1"/>
</dbReference>
<evidence type="ECO:0000256" key="5">
    <source>
        <dbReference type="RuleBase" id="RU362059"/>
    </source>
</evidence>
<dbReference type="PROSITE" id="PS00375">
    <property type="entry name" value="UDPGT"/>
    <property type="match status" value="1"/>
</dbReference>
<comment type="catalytic activity">
    <reaction evidence="5">
        <text>glucuronate acceptor + UDP-alpha-D-glucuronate = acceptor beta-D-glucuronoside + UDP + H(+)</text>
        <dbReference type="Rhea" id="RHEA:21032"/>
        <dbReference type="ChEBI" id="CHEBI:15378"/>
        <dbReference type="ChEBI" id="CHEBI:58052"/>
        <dbReference type="ChEBI" id="CHEBI:58223"/>
        <dbReference type="ChEBI" id="CHEBI:132367"/>
        <dbReference type="ChEBI" id="CHEBI:132368"/>
        <dbReference type="EC" id="2.4.1.17"/>
    </reaction>
</comment>
<dbReference type="InterPro" id="IPR035595">
    <property type="entry name" value="UDP_glycos_trans_CS"/>
</dbReference>
<evidence type="ECO:0000256" key="1">
    <source>
        <dbReference type="ARBA" id="ARBA00009995"/>
    </source>
</evidence>
<reference evidence="6" key="1">
    <citation type="submission" date="2020-03" db="EMBL/GenBank/DDBJ databases">
        <title>Transcriptomic Profiling of the Digestive Tract of the Rat Flea, Xenopsylla cheopis, Following Blood Feeding and Infection with Yersinia pestis.</title>
        <authorList>
            <person name="Bland D.M."/>
            <person name="Martens C.A."/>
            <person name="Virtaneva K."/>
            <person name="Kanakabandi K."/>
            <person name="Long D."/>
            <person name="Rosenke R."/>
            <person name="Saturday G.A."/>
            <person name="Hoyt F.H."/>
            <person name="Bruno D.P."/>
            <person name="Ribeiro J.M.C."/>
            <person name="Hinnebusch J."/>
        </authorList>
    </citation>
    <scope>NUCLEOTIDE SEQUENCE</scope>
</reference>
<dbReference type="EC" id="2.4.1.17" evidence="5"/>
<dbReference type="GO" id="GO:0015020">
    <property type="term" value="F:glucuronosyltransferase activity"/>
    <property type="evidence" value="ECO:0007669"/>
    <property type="project" value="UniProtKB-EC"/>
</dbReference>
<comment type="subcellular location">
    <subcellularLocation>
        <location evidence="5">Membrane</location>
        <topology evidence="5">Single-pass membrane protein</topology>
    </subcellularLocation>
</comment>
<accession>A0A6M2DWR1</accession>
<evidence type="ECO:0000256" key="3">
    <source>
        <dbReference type="ARBA" id="ARBA00022679"/>
    </source>
</evidence>
<keyword evidence="2 4" id="KW-0328">Glycosyltransferase</keyword>
<dbReference type="GO" id="GO:0016020">
    <property type="term" value="C:membrane"/>
    <property type="evidence" value="ECO:0007669"/>
    <property type="project" value="UniProtKB-SubCell"/>
</dbReference>
<feature type="chain" id="PRO_5027148315" description="UDP-glucuronosyltransferase" evidence="5">
    <location>
        <begin position="23"/>
        <end position="520"/>
    </location>
</feature>
<dbReference type="CDD" id="cd03784">
    <property type="entry name" value="GT1_Gtf-like"/>
    <property type="match status" value="1"/>
</dbReference>
<dbReference type="InterPro" id="IPR002213">
    <property type="entry name" value="UDP_glucos_trans"/>
</dbReference>
<keyword evidence="5" id="KW-1133">Transmembrane helix</keyword>
<organism evidence="6">
    <name type="scientific">Xenopsylla cheopis</name>
    <name type="common">Oriental rat flea</name>
    <name type="synonym">Pulex cheopis</name>
    <dbReference type="NCBI Taxonomy" id="163159"/>
    <lineage>
        <taxon>Eukaryota</taxon>
        <taxon>Metazoa</taxon>
        <taxon>Ecdysozoa</taxon>
        <taxon>Arthropoda</taxon>
        <taxon>Hexapoda</taxon>
        <taxon>Insecta</taxon>
        <taxon>Pterygota</taxon>
        <taxon>Neoptera</taxon>
        <taxon>Endopterygota</taxon>
        <taxon>Siphonaptera</taxon>
        <taxon>Pulicidae</taxon>
        <taxon>Xenopsyllinae</taxon>
        <taxon>Xenopsylla</taxon>
    </lineage>
</organism>
<dbReference type="Pfam" id="PF00201">
    <property type="entry name" value="UDPGT"/>
    <property type="match status" value="1"/>
</dbReference>
<feature type="signal peptide" evidence="5">
    <location>
        <begin position="1"/>
        <end position="22"/>
    </location>
</feature>
<feature type="transmembrane region" description="Helical" evidence="5">
    <location>
        <begin position="483"/>
        <end position="506"/>
    </location>
</feature>
<dbReference type="AlphaFoldDB" id="A0A6M2DWR1"/>
<dbReference type="SUPFAM" id="SSF53756">
    <property type="entry name" value="UDP-Glycosyltransferase/glycogen phosphorylase"/>
    <property type="match status" value="1"/>
</dbReference>
<keyword evidence="5" id="KW-0812">Transmembrane</keyword>
<evidence type="ECO:0000313" key="6">
    <source>
        <dbReference type="EMBL" id="NOV50809.1"/>
    </source>
</evidence>
<comment type="similarity">
    <text evidence="1 4">Belongs to the UDP-glycosyltransferase family.</text>
</comment>
<protein>
    <recommendedName>
        <fullName evidence="5">UDP-glucuronosyltransferase</fullName>
        <ecNumber evidence="5">2.4.1.17</ecNumber>
    </recommendedName>
</protein>
<dbReference type="PANTHER" id="PTHR48043:SF145">
    <property type="entry name" value="FI06409P-RELATED"/>
    <property type="match status" value="1"/>
</dbReference>
<keyword evidence="5" id="KW-0472">Membrane</keyword>
<dbReference type="InterPro" id="IPR050271">
    <property type="entry name" value="UDP-glycosyltransferase"/>
</dbReference>
<dbReference type="Gene3D" id="3.40.50.2000">
    <property type="entry name" value="Glycogen Phosphorylase B"/>
    <property type="match status" value="2"/>
</dbReference>
<dbReference type="EMBL" id="GIIL01007083">
    <property type="protein sequence ID" value="NOV50809.1"/>
    <property type="molecule type" value="Transcribed_RNA"/>
</dbReference>